<dbReference type="PANTHER" id="PTHR43698">
    <property type="entry name" value="RIBD C-TERMINAL DOMAIN CONTAINING PROTEIN"/>
    <property type="match status" value="1"/>
</dbReference>
<dbReference type="EMBL" id="MU839059">
    <property type="protein sequence ID" value="KAK1761637.1"/>
    <property type="molecule type" value="Genomic_DNA"/>
</dbReference>
<comment type="caution">
    <text evidence="2">The sequence shown here is derived from an EMBL/GenBank/DDBJ whole genome shotgun (WGS) entry which is preliminary data.</text>
</comment>
<dbReference type="AlphaFoldDB" id="A0AAJ0FC03"/>
<dbReference type="Pfam" id="PF07883">
    <property type="entry name" value="Cupin_2"/>
    <property type="match status" value="1"/>
</dbReference>
<accession>A0AAJ0FC03</accession>
<organism evidence="2 3">
    <name type="scientific">Phialemonium atrogriseum</name>
    <dbReference type="NCBI Taxonomy" id="1093897"/>
    <lineage>
        <taxon>Eukaryota</taxon>
        <taxon>Fungi</taxon>
        <taxon>Dikarya</taxon>
        <taxon>Ascomycota</taxon>
        <taxon>Pezizomycotina</taxon>
        <taxon>Sordariomycetes</taxon>
        <taxon>Sordariomycetidae</taxon>
        <taxon>Cephalothecales</taxon>
        <taxon>Cephalothecaceae</taxon>
        <taxon>Phialemonium</taxon>
    </lineage>
</organism>
<evidence type="ECO:0000259" key="1">
    <source>
        <dbReference type="Pfam" id="PF07883"/>
    </source>
</evidence>
<reference evidence="2" key="1">
    <citation type="submission" date="2023-06" db="EMBL/GenBank/DDBJ databases">
        <title>Genome-scale phylogeny and comparative genomics of the fungal order Sordariales.</title>
        <authorList>
            <consortium name="Lawrence Berkeley National Laboratory"/>
            <person name="Hensen N."/>
            <person name="Bonometti L."/>
            <person name="Westerberg I."/>
            <person name="Brannstrom I.O."/>
            <person name="Guillou S."/>
            <person name="Cros-Aarteil S."/>
            <person name="Calhoun S."/>
            <person name="Haridas S."/>
            <person name="Kuo A."/>
            <person name="Mondo S."/>
            <person name="Pangilinan J."/>
            <person name="Riley R."/>
            <person name="Labutti K."/>
            <person name="Andreopoulos B."/>
            <person name="Lipzen A."/>
            <person name="Chen C."/>
            <person name="Yanf M."/>
            <person name="Daum C."/>
            <person name="Ng V."/>
            <person name="Clum A."/>
            <person name="Steindorff A."/>
            <person name="Ohm R."/>
            <person name="Martin F."/>
            <person name="Silar P."/>
            <person name="Natvig D."/>
            <person name="Lalanne C."/>
            <person name="Gautier V."/>
            <person name="Ament-Velasquez S.L."/>
            <person name="Kruys A."/>
            <person name="Hutchinson M.I."/>
            <person name="Powell A.J."/>
            <person name="Barry K."/>
            <person name="Miller A.N."/>
            <person name="Grigoriev I.V."/>
            <person name="Debuchy R."/>
            <person name="Gladieux P."/>
            <person name="Thoren M.H."/>
            <person name="Johannesson H."/>
        </authorList>
    </citation>
    <scope>NUCLEOTIDE SEQUENCE</scope>
    <source>
        <strain evidence="2">8032-3</strain>
    </source>
</reference>
<gene>
    <name evidence="2" type="ORF">QBC33DRAFT_553531</name>
</gene>
<feature type="domain" description="Cupin type-2" evidence="1">
    <location>
        <begin position="43"/>
        <end position="98"/>
    </location>
</feature>
<dbReference type="PANTHER" id="PTHR43698:SF1">
    <property type="entry name" value="BLL4564 PROTEIN"/>
    <property type="match status" value="1"/>
</dbReference>
<dbReference type="RefSeq" id="XP_060277850.1">
    <property type="nucleotide sequence ID" value="XM_060429421.1"/>
</dbReference>
<dbReference type="GeneID" id="85312608"/>
<dbReference type="InterPro" id="IPR011051">
    <property type="entry name" value="RmlC_Cupin_sf"/>
</dbReference>
<dbReference type="CDD" id="cd02233">
    <property type="entry name" value="cupin_HNL-like"/>
    <property type="match status" value="1"/>
</dbReference>
<keyword evidence="3" id="KW-1185">Reference proteome</keyword>
<dbReference type="InterPro" id="IPR014710">
    <property type="entry name" value="RmlC-like_jellyroll"/>
</dbReference>
<name>A0AAJ0FC03_9PEZI</name>
<evidence type="ECO:0000313" key="3">
    <source>
        <dbReference type="Proteomes" id="UP001244011"/>
    </source>
</evidence>
<dbReference type="InterPro" id="IPR047263">
    <property type="entry name" value="HNL-like_cupin"/>
</dbReference>
<protein>
    <submittedName>
        <fullName evidence="2">RmlC-like cupin domain-containing protein</fullName>
    </submittedName>
</protein>
<dbReference type="InterPro" id="IPR013096">
    <property type="entry name" value="Cupin_2"/>
</dbReference>
<proteinExistence type="predicted"/>
<sequence>MPSTIIRRFANAGTTSSKGTETFTGDVWVDPVHNTPDTKINNVLFSPGARSHWHTHEHGQLLRVVAGSGWICDQGSQPRRLVAGDIVWAEAGTTHWHGGDDGSFMCHLAVSHGATTWHGQVTDDEYAKKTSAAASS</sequence>
<dbReference type="Gene3D" id="2.60.120.10">
    <property type="entry name" value="Jelly Rolls"/>
    <property type="match status" value="1"/>
</dbReference>
<dbReference type="SUPFAM" id="SSF51182">
    <property type="entry name" value="RmlC-like cupins"/>
    <property type="match status" value="1"/>
</dbReference>
<evidence type="ECO:0000313" key="2">
    <source>
        <dbReference type="EMBL" id="KAK1761637.1"/>
    </source>
</evidence>
<dbReference type="Proteomes" id="UP001244011">
    <property type="component" value="Unassembled WGS sequence"/>
</dbReference>